<gene>
    <name evidence="1" type="ORF">Taro_018392</name>
</gene>
<keyword evidence="2" id="KW-1185">Reference proteome</keyword>
<dbReference type="Proteomes" id="UP000652761">
    <property type="component" value="Unassembled WGS sequence"/>
</dbReference>
<comment type="caution">
    <text evidence="1">The sequence shown here is derived from an EMBL/GenBank/DDBJ whole genome shotgun (WGS) entry which is preliminary data.</text>
</comment>
<evidence type="ECO:0000313" key="2">
    <source>
        <dbReference type="Proteomes" id="UP000652761"/>
    </source>
</evidence>
<dbReference type="AlphaFoldDB" id="A0A843UW34"/>
<proteinExistence type="predicted"/>
<accession>A0A843UW34</accession>
<dbReference type="EMBL" id="NMUH01000855">
    <property type="protein sequence ID" value="MQL85870.1"/>
    <property type="molecule type" value="Genomic_DNA"/>
</dbReference>
<protein>
    <submittedName>
        <fullName evidence="1">Uncharacterized protein</fullName>
    </submittedName>
</protein>
<name>A0A843UW34_COLES</name>
<evidence type="ECO:0000313" key="1">
    <source>
        <dbReference type="EMBL" id="MQL85870.1"/>
    </source>
</evidence>
<sequence length="136" mass="14753">MLATMALDSDGLATETLVVLVNDLESHLERGDDDVVIGEGDFEGKDDAVVGWGCWIIPLKYVGGVHTLLRGTTLSLLPRLLPPVHTLLRDTTLPLLPRLIPSEVHTPLRGTALPLLLQASARSLENRLAVIQMTMT</sequence>
<organism evidence="1 2">
    <name type="scientific">Colocasia esculenta</name>
    <name type="common">Wild taro</name>
    <name type="synonym">Arum esculentum</name>
    <dbReference type="NCBI Taxonomy" id="4460"/>
    <lineage>
        <taxon>Eukaryota</taxon>
        <taxon>Viridiplantae</taxon>
        <taxon>Streptophyta</taxon>
        <taxon>Embryophyta</taxon>
        <taxon>Tracheophyta</taxon>
        <taxon>Spermatophyta</taxon>
        <taxon>Magnoliopsida</taxon>
        <taxon>Liliopsida</taxon>
        <taxon>Araceae</taxon>
        <taxon>Aroideae</taxon>
        <taxon>Colocasieae</taxon>
        <taxon>Colocasia</taxon>
    </lineage>
</organism>
<reference evidence="1" key="1">
    <citation type="submission" date="2017-07" db="EMBL/GenBank/DDBJ databases">
        <title>Taro Niue Genome Assembly and Annotation.</title>
        <authorList>
            <person name="Atibalentja N."/>
            <person name="Keating K."/>
            <person name="Fields C.J."/>
        </authorList>
    </citation>
    <scope>NUCLEOTIDE SEQUENCE</scope>
    <source>
        <strain evidence="1">Niue_2</strain>
        <tissue evidence="1">Leaf</tissue>
    </source>
</reference>